<comment type="caution">
    <text evidence="2">The sequence shown here is derived from an EMBL/GenBank/DDBJ whole genome shotgun (WGS) entry which is preliminary data.</text>
</comment>
<accession>A0AA39U7Q0</accession>
<proteinExistence type="predicted"/>
<evidence type="ECO:0008006" key="4">
    <source>
        <dbReference type="Google" id="ProtNLM"/>
    </source>
</evidence>
<dbReference type="GO" id="GO:0006310">
    <property type="term" value="P:DNA recombination"/>
    <property type="evidence" value="ECO:0007669"/>
    <property type="project" value="UniProtKB-KW"/>
</dbReference>
<dbReference type="SUPFAM" id="SSF56349">
    <property type="entry name" value="DNA breaking-rejoining enzymes"/>
    <property type="match status" value="1"/>
</dbReference>
<dbReference type="GO" id="GO:0015074">
    <property type="term" value="P:DNA integration"/>
    <property type="evidence" value="ECO:0007669"/>
    <property type="project" value="InterPro"/>
</dbReference>
<name>A0AA39U7Q0_9AGAR</name>
<dbReference type="AlphaFoldDB" id="A0AA39U7Q0"/>
<dbReference type="InterPro" id="IPR013762">
    <property type="entry name" value="Integrase-like_cat_sf"/>
</dbReference>
<gene>
    <name evidence="2" type="ORF">IW261DRAFT_1421608</name>
</gene>
<keyword evidence="3" id="KW-1185">Reference proteome</keyword>
<organism evidence="2 3">
    <name type="scientific">Armillaria novae-zelandiae</name>
    <dbReference type="NCBI Taxonomy" id="153914"/>
    <lineage>
        <taxon>Eukaryota</taxon>
        <taxon>Fungi</taxon>
        <taxon>Dikarya</taxon>
        <taxon>Basidiomycota</taxon>
        <taxon>Agaricomycotina</taxon>
        <taxon>Agaricomycetes</taxon>
        <taxon>Agaricomycetidae</taxon>
        <taxon>Agaricales</taxon>
        <taxon>Marasmiineae</taxon>
        <taxon>Physalacriaceae</taxon>
        <taxon>Armillaria</taxon>
    </lineage>
</organism>
<sequence>MPTDTITQRIQALTMVDPHSDFIAAAEVLNDLEGEQEIYPVPTDGNRANRTGITEDGHSDAVGANNDIFAHIQATSISIQEETVAAYTNIMRSFNDFLAHEGFIERGVDVFVQKDLNPKMDYYIVGFLMLKCDNTDMYGVPKAPEEVRSSWSHAQKLRAGITWGFKTAGKRGAECWTDQATGNPSVSNLVSAYVVGLRHRKTAQGETPTSSRAVTPDILQVLYQFNHSPENWNEIGSNKDKWCGPNTRRLLQAIYLVTFTCLLRIDEVLHIQAHDLKVYKDDDGVSCVSITLSRRKNNYLGEWLSATWIIHGYIFRKMDRREQPILEGNVEISKELILELFRNNLADINIAPYPYGNHSFRRRGTQWLSVDLRWPIHQICEWGGWSKECTHLTILKYLISSNDNPTMQHVHVLALNLQKSLVAFFLFADV</sequence>
<reference evidence="2" key="1">
    <citation type="submission" date="2023-06" db="EMBL/GenBank/DDBJ databases">
        <authorList>
            <consortium name="Lawrence Berkeley National Laboratory"/>
            <person name="Ahrendt S."/>
            <person name="Sahu N."/>
            <person name="Indic B."/>
            <person name="Wong-Bajracharya J."/>
            <person name="Merenyi Z."/>
            <person name="Ke H.-M."/>
            <person name="Monk M."/>
            <person name="Kocsube S."/>
            <person name="Drula E."/>
            <person name="Lipzen A."/>
            <person name="Balint B."/>
            <person name="Henrissat B."/>
            <person name="Andreopoulos B."/>
            <person name="Martin F.M."/>
            <person name="Harder C.B."/>
            <person name="Rigling D."/>
            <person name="Ford K.L."/>
            <person name="Foster G.D."/>
            <person name="Pangilinan J."/>
            <person name="Papanicolaou A."/>
            <person name="Barry K."/>
            <person name="LaButti K."/>
            <person name="Viragh M."/>
            <person name="Koriabine M."/>
            <person name="Yan M."/>
            <person name="Riley R."/>
            <person name="Champramary S."/>
            <person name="Plett K.L."/>
            <person name="Tsai I.J."/>
            <person name="Slot J."/>
            <person name="Sipos G."/>
            <person name="Plett J."/>
            <person name="Nagy L.G."/>
            <person name="Grigoriev I.V."/>
        </authorList>
    </citation>
    <scope>NUCLEOTIDE SEQUENCE</scope>
    <source>
        <strain evidence="2">ICMP 16352</strain>
    </source>
</reference>
<dbReference type="InterPro" id="IPR011010">
    <property type="entry name" value="DNA_brk_join_enz"/>
</dbReference>
<evidence type="ECO:0000313" key="3">
    <source>
        <dbReference type="Proteomes" id="UP001175227"/>
    </source>
</evidence>
<protein>
    <recommendedName>
        <fullName evidence="4">Tyr recombinase domain-containing protein</fullName>
    </recommendedName>
</protein>
<dbReference type="GO" id="GO:0003677">
    <property type="term" value="F:DNA binding"/>
    <property type="evidence" value="ECO:0007669"/>
    <property type="project" value="InterPro"/>
</dbReference>
<keyword evidence="1" id="KW-0233">DNA recombination</keyword>
<dbReference type="Proteomes" id="UP001175227">
    <property type="component" value="Unassembled WGS sequence"/>
</dbReference>
<dbReference type="Gene3D" id="1.10.443.10">
    <property type="entry name" value="Intergrase catalytic core"/>
    <property type="match status" value="1"/>
</dbReference>
<evidence type="ECO:0000256" key="1">
    <source>
        <dbReference type="ARBA" id="ARBA00023172"/>
    </source>
</evidence>
<dbReference type="EMBL" id="JAUEPR010000020">
    <property type="protein sequence ID" value="KAK0476293.1"/>
    <property type="molecule type" value="Genomic_DNA"/>
</dbReference>
<evidence type="ECO:0000313" key="2">
    <source>
        <dbReference type="EMBL" id="KAK0476293.1"/>
    </source>
</evidence>